<evidence type="ECO:0000313" key="3">
    <source>
        <dbReference type="EMBL" id="HFH29875.1"/>
    </source>
</evidence>
<dbReference type="PROSITE" id="PS50828">
    <property type="entry name" value="SMR"/>
    <property type="match status" value="1"/>
</dbReference>
<accession>A0A7C3EGZ3</accession>
<dbReference type="PANTHER" id="PTHR35562:SF2">
    <property type="entry name" value="DNA ENDONUCLEASE SMRA-RELATED"/>
    <property type="match status" value="1"/>
</dbReference>
<dbReference type="InterPro" id="IPR002625">
    <property type="entry name" value="Smr_dom"/>
</dbReference>
<dbReference type="Gene3D" id="3.30.1370.110">
    <property type="match status" value="1"/>
</dbReference>
<evidence type="ECO:0000256" key="1">
    <source>
        <dbReference type="SAM" id="MobiDB-lite"/>
    </source>
</evidence>
<feature type="region of interest" description="Disordered" evidence="1">
    <location>
        <begin position="1"/>
        <end position="73"/>
    </location>
</feature>
<dbReference type="SMART" id="SM00463">
    <property type="entry name" value="SMR"/>
    <property type="match status" value="1"/>
</dbReference>
<sequence>MDFGDILDEWEKQTAKPAGKKAIQAQKRAEQLKTEQGQKTHGQAALEGAEQGETVQEGLKQAQKPGSKASAKKVDPLTAWLRVHGVEDKDRLAPDMELSDTELRQRERKRLINKAPDAVLDLHGLTRDEAWDRLGLFFAQAQRHGAEKVLIIHGKGNHSEGEAVLKRTTLQYIEQCPYAGMHGHPSAEGGGSGATWVLLKKDITARDR</sequence>
<name>A0A7C3EGZ3_9SPIR</name>
<evidence type="ECO:0000259" key="2">
    <source>
        <dbReference type="PROSITE" id="PS50828"/>
    </source>
</evidence>
<proteinExistence type="predicted"/>
<dbReference type="SUPFAM" id="SSF160443">
    <property type="entry name" value="SMR domain-like"/>
    <property type="match status" value="1"/>
</dbReference>
<feature type="compositionally biased region" description="Basic and acidic residues" evidence="1">
    <location>
        <begin position="27"/>
        <end position="38"/>
    </location>
</feature>
<gene>
    <name evidence="3" type="ORF">ENS59_10255</name>
</gene>
<feature type="domain" description="Smr" evidence="2">
    <location>
        <begin position="120"/>
        <end position="200"/>
    </location>
</feature>
<organism evidence="3">
    <name type="scientific">Gracilinema caldarium</name>
    <dbReference type="NCBI Taxonomy" id="215591"/>
    <lineage>
        <taxon>Bacteria</taxon>
        <taxon>Pseudomonadati</taxon>
        <taxon>Spirochaetota</taxon>
        <taxon>Spirochaetia</taxon>
        <taxon>Spirochaetales</taxon>
        <taxon>Breznakiellaceae</taxon>
        <taxon>Gracilinema</taxon>
    </lineage>
</organism>
<dbReference type="InterPro" id="IPR036063">
    <property type="entry name" value="Smr_dom_sf"/>
</dbReference>
<dbReference type="AlphaFoldDB" id="A0A7C3EGZ3"/>
<dbReference type="PANTHER" id="PTHR35562">
    <property type="entry name" value="DNA ENDONUCLEASE SMRA-RELATED"/>
    <property type="match status" value="1"/>
</dbReference>
<protein>
    <submittedName>
        <fullName evidence="3">DNA mismatch repair protein MutS</fullName>
    </submittedName>
</protein>
<comment type="caution">
    <text evidence="3">The sequence shown here is derived from an EMBL/GenBank/DDBJ whole genome shotgun (WGS) entry which is preliminary data.</text>
</comment>
<dbReference type="EMBL" id="DSVL01000314">
    <property type="protein sequence ID" value="HFH29875.1"/>
    <property type="molecule type" value="Genomic_DNA"/>
</dbReference>
<reference evidence="3" key="1">
    <citation type="journal article" date="2020" name="mSystems">
        <title>Genome- and Community-Level Interaction Insights into Carbon Utilization and Element Cycling Functions of Hydrothermarchaeota in Hydrothermal Sediment.</title>
        <authorList>
            <person name="Zhou Z."/>
            <person name="Liu Y."/>
            <person name="Xu W."/>
            <person name="Pan J."/>
            <person name="Luo Z.H."/>
            <person name="Li M."/>
        </authorList>
    </citation>
    <scope>NUCLEOTIDE SEQUENCE [LARGE SCALE GENOMIC DNA]</scope>
    <source>
        <strain evidence="3">SpSt-503</strain>
    </source>
</reference>
<dbReference type="Pfam" id="PF01713">
    <property type="entry name" value="Smr"/>
    <property type="match status" value="1"/>
</dbReference>